<dbReference type="VEuPathDB" id="VectorBase:RPRC011216"/>
<keyword evidence="4" id="KW-1003">Cell membrane</keyword>
<evidence type="ECO:0000256" key="1">
    <source>
        <dbReference type="ARBA" id="ARBA00004651"/>
    </source>
</evidence>
<evidence type="ECO:0000256" key="3">
    <source>
        <dbReference type="ARBA" id="ARBA00022448"/>
    </source>
</evidence>
<dbReference type="GO" id="GO:0015293">
    <property type="term" value="F:symporter activity"/>
    <property type="evidence" value="ECO:0007669"/>
    <property type="project" value="TreeGrafter"/>
</dbReference>
<dbReference type="PANTHER" id="PTHR42985">
    <property type="entry name" value="SODIUM-COUPLED MONOCARBOXYLATE TRANSPORTER"/>
    <property type="match status" value="1"/>
</dbReference>
<dbReference type="InterPro" id="IPR038377">
    <property type="entry name" value="Na/Glc_symporter_sf"/>
</dbReference>
<evidence type="ECO:0000256" key="2">
    <source>
        <dbReference type="ARBA" id="ARBA00006434"/>
    </source>
</evidence>
<dbReference type="EnsemblMetazoa" id="RPRC011216-RA">
    <property type="protein sequence ID" value="RPRC011216-PA"/>
    <property type="gene ID" value="RPRC011216"/>
</dbReference>
<evidence type="ECO:0000256" key="8">
    <source>
        <dbReference type="ARBA" id="ARBA00023065"/>
    </source>
</evidence>
<evidence type="ECO:0000313" key="11">
    <source>
        <dbReference type="EnsemblMetazoa" id="RPRC011216-PA"/>
    </source>
</evidence>
<keyword evidence="7" id="KW-0915">Sodium</keyword>
<organism evidence="11 12">
    <name type="scientific">Rhodnius prolixus</name>
    <name type="common">Triatomid bug</name>
    <dbReference type="NCBI Taxonomy" id="13249"/>
    <lineage>
        <taxon>Eukaryota</taxon>
        <taxon>Metazoa</taxon>
        <taxon>Ecdysozoa</taxon>
        <taxon>Arthropoda</taxon>
        <taxon>Hexapoda</taxon>
        <taxon>Insecta</taxon>
        <taxon>Pterygota</taxon>
        <taxon>Neoptera</taxon>
        <taxon>Paraneoptera</taxon>
        <taxon>Hemiptera</taxon>
        <taxon>Heteroptera</taxon>
        <taxon>Panheteroptera</taxon>
        <taxon>Cimicomorpha</taxon>
        <taxon>Reduviidae</taxon>
        <taxon>Triatominae</taxon>
        <taxon>Rhodnius</taxon>
    </lineage>
</organism>
<dbReference type="HOGENOM" id="CLU_1231256_0_0_1"/>
<dbReference type="InParanoid" id="T1I4J7"/>
<evidence type="ECO:0000256" key="6">
    <source>
        <dbReference type="ARBA" id="ARBA00022989"/>
    </source>
</evidence>
<dbReference type="Gene3D" id="1.20.1730.10">
    <property type="entry name" value="Sodium/glucose cotransporter"/>
    <property type="match status" value="1"/>
</dbReference>
<dbReference type="AlphaFoldDB" id="T1I4J7"/>
<evidence type="ECO:0000313" key="12">
    <source>
        <dbReference type="Proteomes" id="UP000015103"/>
    </source>
</evidence>
<keyword evidence="12" id="KW-1185">Reference proteome</keyword>
<comment type="subcellular location">
    <subcellularLocation>
        <location evidence="1">Cell membrane</location>
        <topology evidence="1">Multi-pass membrane protein</topology>
    </subcellularLocation>
</comment>
<reference evidence="11" key="1">
    <citation type="submission" date="2015-05" db="UniProtKB">
        <authorList>
            <consortium name="EnsemblMetazoa"/>
        </authorList>
    </citation>
    <scope>IDENTIFICATION</scope>
</reference>
<dbReference type="eggNOG" id="KOG2349">
    <property type="taxonomic scope" value="Eukaryota"/>
</dbReference>
<dbReference type="PANTHER" id="PTHR42985:SF39">
    <property type="entry name" value="GH10366P"/>
    <property type="match status" value="1"/>
</dbReference>
<proteinExistence type="inferred from homology"/>
<dbReference type="Proteomes" id="UP000015103">
    <property type="component" value="Unassembled WGS sequence"/>
</dbReference>
<evidence type="ECO:0000256" key="7">
    <source>
        <dbReference type="ARBA" id="ARBA00023053"/>
    </source>
</evidence>
<keyword evidence="10" id="KW-0739">Sodium transport</keyword>
<evidence type="ECO:0000256" key="9">
    <source>
        <dbReference type="ARBA" id="ARBA00023136"/>
    </source>
</evidence>
<evidence type="ECO:0000256" key="5">
    <source>
        <dbReference type="ARBA" id="ARBA00022692"/>
    </source>
</evidence>
<keyword evidence="6" id="KW-1133">Transmembrane helix</keyword>
<name>T1I4J7_RHOPR</name>
<comment type="similarity">
    <text evidence="2">Belongs to the sodium:solute symporter (SSF) (TC 2.A.21) family.</text>
</comment>
<dbReference type="InterPro" id="IPR001734">
    <property type="entry name" value="Na/solute_symporter"/>
</dbReference>
<evidence type="ECO:0000256" key="4">
    <source>
        <dbReference type="ARBA" id="ARBA00022475"/>
    </source>
</evidence>
<dbReference type="InterPro" id="IPR051163">
    <property type="entry name" value="Sodium:Solute_Symporter_SSF"/>
</dbReference>
<keyword evidence="3" id="KW-0813">Transport</keyword>
<sequence>MQFYSSLSTTMNSLSGIVFEDFIKTFAPFTLNNARTNLCLKSIVVLLGLIVNAGIFAMNPSGGLFQTAATLSSFGGGLIIFIISFGLFVRNANTKGVIVGALVGSSVTLCIIIGNVWSVAAGKIKYTPKIVSIESCVNNISHPFENLTQGFPHHTSVTFDEDVPYLFRISFGLFAPIGVVVSFIVGYLITICTKHNKNIDENLLIPQIRKKMHDYDAVTCKVNDI</sequence>
<protein>
    <submittedName>
        <fullName evidence="11">Uncharacterized protein</fullName>
    </submittedName>
</protein>
<keyword evidence="8" id="KW-0406">Ion transport</keyword>
<keyword evidence="9" id="KW-0472">Membrane</keyword>
<evidence type="ECO:0000256" key="10">
    <source>
        <dbReference type="ARBA" id="ARBA00023201"/>
    </source>
</evidence>
<accession>T1I4J7</accession>
<keyword evidence="5" id="KW-0812">Transmembrane</keyword>
<dbReference type="EMBL" id="ACPB03003658">
    <property type="status" value="NOT_ANNOTATED_CDS"/>
    <property type="molecule type" value="Genomic_DNA"/>
</dbReference>
<dbReference type="GO" id="GO:0005886">
    <property type="term" value="C:plasma membrane"/>
    <property type="evidence" value="ECO:0007669"/>
    <property type="project" value="UniProtKB-SubCell"/>
</dbReference>
<dbReference type="PROSITE" id="PS50283">
    <property type="entry name" value="NA_SOLUT_SYMP_3"/>
    <property type="match status" value="1"/>
</dbReference>
<dbReference type="GO" id="GO:0006814">
    <property type="term" value="P:sodium ion transport"/>
    <property type="evidence" value="ECO:0007669"/>
    <property type="project" value="UniProtKB-KW"/>
</dbReference>